<evidence type="ECO:0000256" key="1">
    <source>
        <dbReference type="ARBA" id="ARBA00022630"/>
    </source>
</evidence>
<dbReference type="PANTHER" id="PTHR43278">
    <property type="entry name" value="NAD(P)H-DEPENDENT FMN-CONTAINING OXIDOREDUCTASE YWQN-RELATED"/>
    <property type="match status" value="1"/>
</dbReference>
<dbReference type="Proteomes" id="UP000824123">
    <property type="component" value="Unassembled WGS sequence"/>
</dbReference>
<evidence type="ECO:0000256" key="2">
    <source>
        <dbReference type="ARBA" id="ARBA00022643"/>
    </source>
</evidence>
<keyword evidence="1" id="KW-0285">Flavoprotein</keyword>
<proteinExistence type="predicted"/>
<protein>
    <submittedName>
        <fullName evidence="4">Flavodoxin family protein</fullName>
    </submittedName>
</protein>
<name>A0A9D1S5J5_9FIRM</name>
<gene>
    <name evidence="4" type="ORF">IAC59_10700</name>
</gene>
<keyword evidence="2" id="KW-0288">FMN</keyword>
<evidence type="ECO:0000313" key="4">
    <source>
        <dbReference type="EMBL" id="HIU47706.1"/>
    </source>
</evidence>
<dbReference type="Gene3D" id="3.40.50.360">
    <property type="match status" value="1"/>
</dbReference>
<dbReference type="EMBL" id="DVNK01000063">
    <property type="protein sequence ID" value="HIU47706.1"/>
    <property type="molecule type" value="Genomic_DNA"/>
</dbReference>
<reference evidence="4" key="2">
    <citation type="journal article" date="2021" name="PeerJ">
        <title>Extensive microbial diversity within the chicken gut microbiome revealed by metagenomics and culture.</title>
        <authorList>
            <person name="Gilroy R."/>
            <person name="Ravi A."/>
            <person name="Getino M."/>
            <person name="Pursley I."/>
            <person name="Horton D.L."/>
            <person name="Alikhan N.F."/>
            <person name="Baker D."/>
            <person name="Gharbi K."/>
            <person name="Hall N."/>
            <person name="Watson M."/>
            <person name="Adriaenssens E.M."/>
            <person name="Foster-Nyarko E."/>
            <person name="Jarju S."/>
            <person name="Secka A."/>
            <person name="Antonio M."/>
            <person name="Oren A."/>
            <person name="Chaudhuri R.R."/>
            <person name="La Ragione R."/>
            <person name="Hildebrand F."/>
            <person name="Pallen M.J."/>
        </authorList>
    </citation>
    <scope>NUCLEOTIDE SEQUENCE</scope>
    <source>
        <strain evidence="4">ChiSxjej2B14-8506</strain>
    </source>
</reference>
<evidence type="ECO:0000259" key="3">
    <source>
        <dbReference type="Pfam" id="PF03358"/>
    </source>
</evidence>
<dbReference type="InterPro" id="IPR051796">
    <property type="entry name" value="ISF_SsuE-like"/>
</dbReference>
<dbReference type="InterPro" id="IPR005025">
    <property type="entry name" value="FMN_Rdtase-like_dom"/>
</dbReference>
<dbReference type="Pfam" id="PF03358">
    <property type="entry name" value="FMN_red"/>
    <property type="match status" value="1"/>
</dbReference>
<dbReference type="AlphaFoldDB" id="A0A9D1S5J5"/>
<dbReference type="PANTHER" id="PTHR43278:SF4">
    <property type="entry name" value="NAD(P)H-DEPENDENT FMN-CONTAINING OXIDOREDUCTASE YWQN-RELATED"/>
    <property type="match status" value="1"/>
</dbReference>
<organism evidence="4 5">
    <name type="scientific">Candidatus Fimadaptatus faecigallinarum</name>
    <dbReference type="NCBI Taxonomy" id="2840814"/>
    <lineage>
        <taxon>Bacteria</taxon>
        <taxon>Bacillati</taxon>
        <taxon>Bacillota</taxon>
        <taxon>Clostridia</taxon>
        <taxon>Eubacteriales</taxon>
        <taxon>Candidatus Fimadaptatus</taxon>
    </lineage>
</organism>
<reference evidence="4" key="1">
    <citation type="submission" date="2020-10" db="EMBL/GenBank/DDBJ databases">
        <authorList>
            <person name="Gilroy R."/>
        </authorList>
    </citation>
    <scope>NUCLEOTIDE SEQUENCE</scope>
    <source>
        <strain evidence="4">ChiSxjej2B14-8506</strain>
    </source>
</reference>
<sequence>MLVLAINGSPKPHGNTAQALEAALEQINRAGIQTRIETIGGLLLHGCTGCGACSGGKPCVHKDDAASIIELMRSADGLIIGSPVYYGGITGQLKCLLDRAYYSGAAQQSARVCAGLVVQRRTGGMDALRQIENYFALSSVYLVPTRYWSILHGAAPGEVAQDLEGMANARLLGERMAAMLRGALPTPPDAERARTNFVR</sequence>
<dbReference type="SUPFAM" id="SSF52218">
    <property type="entry name" value="Flavoproteins"/>
    <property type="match status" value="1"/>
</dbReference>
<dbReference type="GO" id="GO:0016491">
    <property type="term" value="F:oxidoreductase activity"/>
    <property type="evidence" value="ECO:0007669"/>
    <property type="project" value="InterPro"/>
</dbReference>
<comment type="caution">
    <text evidence="4">The sequence shown here is derived from an EMBL/GenBank/DDBJ whole genome shotgun (WGS) entry which is preliminary data.</text>
</comment>
<accession>A0A9D1S5J5</accession>
<feature type="domain" description="NADPH-dependent FMN reductase-like" evidence="3">
    <location>
        <begin position="1"/>
        <end position="151"/>
    </location>
</feature>
<evidence type="ECO:0000313" key="5">
    <source>
        <dbReference type="Proteomes" id="UP000824123"/>
    </source>
</evidence>
<dbReference type="InterPro" id="IPR029039">
    <property type="entry name" value="Flavoprotein-like_sf"/>
</dbReference>